<evidence type="ECO:0000256" key="21">
    <source>
        <dbReference type="SAM" id="MobiDB-lite"/>
    </source>
</evidence>
<feature type="domain" description="Ig-like" evidence="22">
    <location>
        <begin position="690"/>
        <end position="779"/>
    </location>
</feature>
<comment type="catalytic activity">
    <reaction evidence="19">
        <text>L-threonyl-[protein] + ATP = O-phospho-L-threonyl-[protein] + ADP + H(+)</text>
        <dbReference type="Rhea" id="RHEA:46608"/>
        <dbReference type="Rhea" id="RHEA-COMP:11060"/>
        <dbReference type="Rhea" id="RHEA-COMP:11605"/>
        <dbReference type="ChEBI" id="CHEBI:15378"/>
        <dbReference type="ChEBI" id="CHEBI:30013"/>
        <dbReference type="ChEBI" id="CHEBI:30616"/>
        <dbReference type="ChEBI" id="CHEBI:61977"/>
        <dbReference type="ChEBI" id="CHEBI:456216"/>
        <dbReference type="EC" id="2.7.11.1"/>
    </reaction>
</comment>
<feature type="domain" description="Ig-like" evidence="22">
    <location>
        <begin position="4460"/>
        <end position="4550"/>
    </location>
</feature>
<feature type="compositionally biased region" description="Basic and acidic residues" evidence="21">
    <location>
        <begin position="1018"/>
        <end position="1039"/>
    </location>
</feature>
<feature type="domain" description="Fibronectin type-III" evidence="23">
    <location>
        <begin position="4260"/>
        <end position="4355"/>
    </location>
</feature>
<dbReference type="PRINTS" id="PR00014">
    <property type="entry name" value="FNTYPEIII"/>
</dbReference>
<feature type="domain" description="Fibronectin type-III" evidence="23">
    <location>
        <begin position="4754"/>
        <end position="4848"/>
    </location>
</feature>
<feature type="domain" description="Ig-like" evidence="22">
    <location>
        <begin position="1976"/>
        <end position="2064"/>
    </location>
</feature>
<dbReference type="FunFam" id="2.60.40.10:FF:000127">
    <property type="entry name" value="titin isoform X1"/>
    <property type="match status" value="3"/>
</dbReference>
<feature type="domain" description="Ig-like" evidence="22">
    <location>
        <begin position="3795"/>
        <end position="3879"/>
    </location>
</feature>
<comment type="catalytic activity">
    <reaction evidence="20">
        <text>L-seryl-[protein] + ATP = O-phospho-L-seryl-[protein] + ADP + H(+)</text>
        <dbReference type="Rhea" id="RHEA:17989"/>
        <dbReference type="Rhea" id="RHEA-COMP:9863"/>
        <dbReference type="Rhea" id="RHEA-COMP:11604"/>
        <dbReference type="ChEBI" id="CHEBI:15378"/>
        <dbReference type="ChEBI" id="CHEBI:29999"/>
        <dbReference type="ChEBI" id="CHEBI:30616"/>
        <dbReference type="ChEBI" id="CHEBI:83421"/>
        <dbReference type="ChEBI" id="CHEBI:456216"/>
        <dbReference type="EC" id="2.7.11.1"/>
    </reaction>
</comment>
<dbReference type="InterPro" id="IPR007110">
    <property type="entry name" value="Ig-like_dom"/>
</dbReference>
<dbReference type="InterPro" id="IPR003961">
    <property type="entry name" value="FN3_dom"/>
</dbReference>
<evidence type="ECO:0000259" key="22">
    <source>
        <dbReference type="PROSITE" id="PS50835"/>
    </source>
</evidence>
<dbReference type="SMART" id="SM00409">
    <property type="entry name" value="IG"/>
    <property type="match status" value="35"/>
</dbReference>
<feature type="domain" description="Ig-like" evidence="22">
    <location>
        <begin position="3074"/>
        <end position="3158"/>
    </location>
</feature>
<keyword evidence="18" id="KW-0393">Immunoglobulin domain</keyword>
<keyword evidence="14" id="KW-0460">Magnesium</keyword>
<feature type="domain" description="Fibronectin type-III" evidence="23">
    <location>
        <begin position="4855"/>
        <end position="4951"/>
    </location>
</feature>
<dbReference type="SUPFAM" id="SSF48726">
    <property type="entry name" value="Immunoglobulin"/>
    <property type="match status" value="35"/>
</dbReference>
<evidence type="ECO:0000256" key="16">
    <source>
        <dbReference type="ARBA" id="ARBA00023157"/>
    </source>
</evidence>
<feature type="non-terminal residue" evidence="24">
    <location>
        <position position="1"/>
    </location>
</feature>
<evidence type="ECO:0000256" key="14">
    <source>
        <dbReference type="ARBA" id="ARBA00022842"/>
    </source>
</evidence>
<keyword evidence="6" id="KW-0963">Cytoplasm</keyword>
<keyword evidence="7" id="KW-0723">Serine/threonine-protein kinase</keyword>
<feature type="domain" description="Ig-like" evidence="22">
    <location>
        <begin position="2100"/>
        <end position="2188"/>
    </location>
</feature>
<feature type="domain" description="Ig-like" evidence="22">
    <location>
        <begin position="1651"/>
        <end position="1740"/>
    </location>
</feature>
<dbReference type="FunFam" id="2.60.40.10:FF:000003">
    <property type="entry name" value="Titin isoform E"/>
    <property type="match status" value="1"/>
</dbReference>
<dbReference type="SMART" id="SM00408">
    <property type="entry name" value="IGc2"/>
    <property type="match status" value="30"/>
</dbReference>
<reference evidence="24" key="1">
    <citation type="journal article" date="2019" name="bioRxiv">
        <title>The Genome of the Zebra Mussel, Dreissena polymorpha: A Resource for Invasive Species Research.</title>
        <authorList>
            <person name="McCartney M.A."/>
            <person name="Auch B."/>
            <person name="Kono T."/>
            <person name="Mallez S."/>
            <person name="Zhang Y."/>
            <person name="Obille A."/>
            <person name="Becker A."/>
            <person name="Abrahante J.E."/>
            <person name="Garbe J."/>
            <person name="Badalamenti J.P."/>
            <person name="Herman A."/>
            <person name="Mangelson H."/>
            <person name="Liachko I."/>
            <person name="Sullivan S."/>
            <person name="Sone E.D."/>
            <person name="Koren S."/>
            <person name="Silverstein K.A.T."/>
            <person name="Beckman K.B."/>
            <person name="Gohl D.M."/>
        </authorList>
    </citation>
    <scope>NUCLEOTIDE SEQUENCE</scope>
    <source>
        <strain evidence="24">Duluth1</strain>
        <tissue evidence="24">Whole animal</tissue>
    </source>
</reference>
<dbReference type="GO" id="GO:0060298">
    <property type="term" value="P:positive regulation of sarcomere organization"/>
    <property type="evidence" value="ECO:0007669"/>
    <property type="project" value="UniProtKB-ARBA"/>
</dbReference>
<feature type="domain" description="Ig-like" evidence="22">
    <location>
        <begin position="2808"/>
        <end position="2891"/>
    </location>
</feature>
<dbReference type="Gene3D" id="2.60.40.10">
    <property type="entry name" value="Immunoglobulins"/>
    <property type="match status" value="41"/>
</dbReference>
<feature type="domain" description="Ig-like" evidence="22">
    <location>
        <begin position="4555"/>
        <end position="4648"/>
    </location>
</feature>
<keyword evidence="11" id="KW-0677">Repeat</keyword>
<feature type="compositionally biased region" description="Basic and acidic residues" evidence="21">
    <location>
        <begin position="1375"/>
        <end position="1387"/>
    </location>
</feature>
<feature type="domain" description="Fibronectin type-III" evidence="23">
    <location>
        <begin position="4161"/>
        <end position="4254"/>
    </location>
</feature>
<dbReference type="CDD" id="cd00096">
    <property type="entry name" value="Ig"/>
    <property type="match status" value="5"/>
</dbReference>
<evidence type="ECO:0000256" key="9">
    <source>
        <dbReference type="ARBA" id="ARBA00022679"/>
    </source>
</evidence>
<feature type="region of interest" description="Disordered" evidence="21">
    <location>
        <begin position="1738"/>
        <end position="1762"/>
    </location>
</feature>
<feature type="compositionally biased region" description="Acidic residues" evidence="21">
    <location>
        <begin position="1040"/>
        <end position="1056"/>
    </location>
</feature>
<feature type="domain" description="Ig-like" evidence="22">
    <location>
        <begin position="3986"/>
        <end position="4058"/>
    </location>
</feature>
<dbReference type="InterPro" id="IPR003599">
    <property type="entry name" value="Ig_sub"/>
</dbReference>
<dbReference type="InterPro" id="IPR036179">
    <property type="entry name" value="Ig-like_dom_sf"/>
</dbReference>
<proteinExistence type="inferred from homology"/>
<dbReference type="InterPro" id="IPR036116">
    <property type="entry name" value="FN3_sf"/>
</dbReference>
<feature type="domain" description="Ig-like" evidence="22">
    <location>
        <begin position="4957"/>
        <end position="5045"/>
    </location>
</feature>
<dbReference type="Pfam" id="PF07679">
    <property type="entry name" value="I-set"/>
    <property type="match status" value="35"/>
</dbReference>
<comment type="similarity">
    <text evidence="4">Belongs to the protein kinase superfamily. CAMK Ser/Thr protein kinase family.</text>
</comment>
<dbReference type="InterPro" id="IPR003598">
    <property type="entry name" value="Ig_sub2"/>
</dbReference>
<reference evidence="24" key="2">
    <citation type="submission" date="2020-11" db="EMBL/GenBank/DDBJ databases">
        <authorList>
            <person name="McCartney M.A."/>
            <person name="Auch B."/>
            <person name="Kono T."/>
            <person name="Mallez S."/>
            <person name="Becker A."/>
            <person name="Gohl D.M."/>
            <person name="Silverstein K.A.T."/>
            <person name="Koren S."/>
            <person name="Bechman K.B."/>
            <person name="Herman A."/>
            <person name="Abrahante J.E."/>
            <person name="Garbe J."/>
        </authorList>
    </citation>
    <scope>NUCLEOTIDE SEQUENCE</scope>
    <source>
        <strain evidence="24">Duluth1</strain>
        <tissue evidence="24">Whole animal</tissue>
    </source>
</reference>
<feature type="domain" description="Ig-like" evidence="22">
    <location>
        <begin position="525"/>
        <end position="614"/>
    </location>
</feature>
<dbReference type="PROSITE" id="PS50835">
    <property type="entry name" value="IG_LIKE"/>
    <property type="match status" value="30"/>
</dbReference>
<evidence type="ECO:0000256" key="12">
    <source>
        <dbReference type="ARBA" id="ARBA00022777"/>
    </source>
</evidence>
<feature type="domain" description="Ig-like" evidence="22">
    <location>
        <begin position="3257"/>
        <end position="3342"/>
    </location>
</feature>
<evidence type="ECO:0000256" key="3">
    <source>
        <dbReference type="ARBA" id="ARBA00004657"/>
    </source>
</evidence>
<feature type="region of interest" description="Disordered" evidence="21">
    <location>
        <begin position="1318"/>
        <end position="1414"/>
    </location>
</feature>
<evidence type="ECO:0000256" key="1">
    <source>
        <dbReference type="ARBA" id="ARBA00001946"/>
    </source>
</evidence>
<evidence type="ECO:0000256" key="2">
    <source>
        <dbReference type="ARBA" id="ARBA00004123"/>
    </source>
</evidence>
<feature type="domain" description="Ig-like" evidence="22">
    <location>
        <begin position="144"/>
        <end position="232"/>
    </location>
</feature>
<comment type="cofactor">
    <cofactor evidence="1">
        <name>Mg(2+)</name>
        <dbReference type="ChEBI" id="CHEBI:18420"/>
    </cofactor>
</comment>
<feature type="compositionally biased region" description="Basic and acidic residues" evidence="21">
    <location>
        <begin position="4348"/>
        <end position="4357"/>
    </location>
</feature>
<evidence type="ECO:0000313" key="25">
    <source>
        <dbReference type="Proteomes" id="UP000828390"/>
    </source>
</evidence>
<keyword evidence="8" id="KW-0597">Phosphoprotein</keyword>
<feature type="domain" description="Ig-like" evidence="22">
    <location>
        <begin position="2715"/>
        <end position="2802"/>
    </location>
</feature>
<feature type="domain" description="Ig-like" evidence="22">
    <location>
        <begin position="3528"/>
        <end position="3611"/>
    </location>
</feature>
<feature type="domain" description="Fibronectin type-III" evidence="23">
    <location>
        <begin position="4653"/>
        <end position="4748"/>
    </location>
</feature>
<dbReference type="CDD" id="cd00063">
    <property type="entry name" value="FN3"/>
    <property type="match status" value="6"/>
</dbReference>
<feature type="non-terminal residue" evidence="24">
    <location>
        <position position="5142"/>
    </location>
</feature>
<feature type="domain" description="Fibronectin type-III" evidence="23">
    <location>
        <begin position="4361"/>
        <end position="4455"/>
    </location>
</feature>
<organism evidence="24 25">
    <name type="scientific">Dreissena polymorpha</name>
    <name type="common">Zebra mussel</name>
    <name type="synonym">Mytilus polymorpha</name>
    <dbReference type="NCBI Taxonomy" id="45954"/>
    <lineage>
        <taxon>Eukaryota</taxon>
        <taxon>Metazoa</taxon>
        <taxon>Spiralia</taxon>
        <taxon>Lophotrochozoa</taxon>
        <taxon>Mollusca</taxon>
        <taxon>Bivalvia</taxon>
        <taxon>Autobranchia</taxon>
        <taxon>Heteroconchia</taxon>
        <taxon>Euheterodonta</taxon>
        <taxon>Imparidentia</taxon>
        <taxon>Neoheterodontei</taxon>
        <taxon>Myida</taxon>
        <taxon>Dreissenoidea</taxon>
        <taxon>Dreissenidae</taxon>
        <taxon>Dreissena</taxon>
    </lineage>
</organism>
<dbReference type="FunFam" id="2.60.40.10:FF:000080">
    <property type="entry name" value="Myosin light chain kinase, smooth muscle"/>
    <property type="match status" value="2"/>
</dbReference>
<dbReference type="FunFam" id="2.60.40.10:FF:000050">
    <property type="entry name" value="Titin isoform B"/>
    <property type="match status" value="6"/>
</dbReference>
<keyword evidence="9" id="KW-0808">Transferase</keyword>
<evidence type="ECO:0000256" key="18">
    <source>
        <dbReference type="ARBA" id="ARBA00023319"/>
    </source>
</evidence>
<accession>A0A9D4IC82</accession>
<feature type="compositionally biased region" description="Acidic residues" evidence="21">
    <location>
        <begin position="1358"/>
        <end position="1367"/>
    </location>
</feature>
<protein>
    <recommendedName>
        <fullName evidence="5">non-specific serine/threonine protein kinase</fullName>
        <ecNumber evidence="5">2.7.11.1</ecNumber>
    </recommendedName>
</protein>
<keyword evidence="17" id="KW-0539">Nucleus</keyword>
<dbReference type="GO" id="GO:0045989">
    <property type="term" value="P:positive regulation of striated muscle contraction"/>
    <property type="evidence" value="ECO:0007669"/>
    <property type="project" value="UniProtKB-ARBA"/>
</dbReference>
<feature type="domain" description="Ig-like" evidence="22">
    <location>
        <begin position="3436"/>
        <end position="3508"/>
    </location>
</feature>
<dbReference type="InterPro" id="IPR013098">
    <property type="entry name" value="Ig_I-set"/>
</dbReference>
<dbReference type="GO" id="GO:0005634">
    <property type="term" value="C:nucleus"/>
    <property type="evidence" value="ECO:0007669"/>
    <property type="project" value="UniProtKB-SubCell"/>
</dbReference>
<feature type="region of interest" description="Disordered" evidence="21">
    <location>
        <begin position="1223"/>
        <end position="1255"/>
    </location>
</feature>
<evidence type="ECO:0000256" key="17">
    <source>
        <dbReference type="ARBA" id="ARBA00023242"/>
    </source>
</evidence>
<dbReference type="PANTHER" id="PTHR13817:SF151">
    <property type="entry name" value="TITIN"/>
    <property type="match status" value="1"/>
</dbReference>
<dbReference type="Proteomes" id="UP000828390">
    <property type="component" value="Unassembled WGS sequence"/>
</dbReference>
<dbReference type="GO" id="GO:0031672">
    <property type="term" value="C:A band"/>
    <property type="evidence" value="ECO:0007669"/>
    <property type="project" value="UniProtKB-ARBA"/>
</dbReference>
<keyword evidence="12" id="KW-0418">Kinase</keyword>
<feature type="domain" description="Ig-like" evidence="22">
    <location>
        <begin position="2297"/>
        <end position="2388"/>
    </location>
</feature>
<keyword evidence="16" id="KW-1015">Disulfide bond</keyword>
<dbReference type="EC" id="2.7.11.1" evidence="5"/>
<feature type="domain" description="Ig-like" evidence="22">
    <location>
        <begin position="1773"/>
        <end position="1861"/>
    </location>
</feature>
<name>A0A9D4IC82_DREPO</name>
<feature type="domain" description="Ig-like" evidence="22">
    <location>
        <begin position="5050"/>
        <end position="5140"/>
    </location>
</feature>
<keyword evidence="13" id="KW-0106">Calcium</keyword>
<feature type="domain" description="Ig-like" evidence="22">
    <location>
        <begin position="2393"/>
        <end position="2482"/>
    </location>
</feature>
<evidence type="ECO:0000256" key="10">
    <source>
        <dbReference type="ARBA" id="ARBA00022723"/>
    </source>
</evidence>
<feature type="domain" description="Ig-like" evidence="22">
    <location>
        <begin position="45"/>
        <end position="133"/>
    </location>
</feature>
<dbReference type="Pfam" id="PF00041">
    <property type="entry name" value="fn3"/>
    <property type="match status" value="6"/>
</dbReference>
<feature type="compositionally biased region" description="Basic and acidic residues" evidence="21">
    <location>
        <begin position="14"/>
        <end position="43"/>
    </location>
</feature>
<dbReference type="FunFam" id="2.60.40.10:FF:000214">
    <property type="entry name" value="titin isoform X1"/>
    <property type="match status" value="4"/>
</dbReference>
<dbReference type="SUPFAM" id="SSF49265">
    <property type="entry name" value="Fibronectin type III"/>
    <property type="match status" value="4"/>
</dbReference>
<evidence type="ECO:0000256" key="20">
    <source>
        <dbReference type="ARBA" id="ARBA00048679"/>
    </source>
</evidence>
<evidence type="ECO:0000256" key="13">
    <source>
        <dbReference type="ARBA" id="ARBA00022837"/>
    </source>
</evidence>
<feature type="domain" description="Ig-like" evidence="22">
    <location>
        <begin position="1463"/>
        <end position="1551"/>
    </location>
</feature>
<feature type="domain" description="Ig-like" evidence="22">
    <location>
        <begin position="1559"/>
        <end position="1645"/>
    </location>
</feature>
<dbReference type="FunFam" id="2.60.40.10:FF:000032">
    <property type="entry name" value="palladin isoform X1"/>
    <property type="match status" value="1"/>
</dbReference>
<evidence type="ECO:0000256" key="15">
    <source>
        <dbReference type="ARBA" id="ARBA00022860"/>
    </source>
</evidence>
<feature type="domain" description="Ig-like" evidence="22">
    <location>
        <begin position="2488"/>
        <end position="2579"/>
    </location>
</feature>
<dbReference type="FunFam" id="2.60.40.10:FF:000011">
    <property type="entry name" value="Titin b"/>
    <property type="match status" value="1"/>
</dbReference>
<feature type="domain" description="Ig-like" evidence="22">
    <location>
        <begin position="1876"/>
        <end position="1966"/>
    </location>
</feature>
<dbReference type="EMBL" id="JAIWYP010000010">
    <property type="protein sequence ID" value="KAH3754782.1"/>
    <property type="molecule type" value="Genomic_DNA"/>
</dbReference>
<dbReference type="InterPro" id="IPR050964">
    <property type="entry name" value="Striated_Muscle_Regulatory"/>
</dbReference>
<feature type="compositionally biased region" description="Basic and acidic residues" evidence="21">
    <location>
        <begin position="1094"/>
        <end position="1107"/>
    </location>
</feature>
<evidence type="ECO:0000256" key="5">
    <source>
        <dbReference type="ARBA" id="ARBA00012513"/>
    </source>
</evidence>
<feature type="compositionally biased region" description="Acidic residues" evidence="21">
    <location>
        <begin position="1108"/>
        <end position="1135"/>
    </location>
</feature>
<gene>
    <name evidence="24" type="ORF">DPMN_189463</name>
</gene>
<feature type="domain" description="Ig-like" evidence="22">
    <location>
        <begin position="3616"/>
        <end position="3701"/>
    </location>
</feature>
<dbReference type="PROSITE" id="PS50853">
    <property type="entry name" value="FN3"/>
    <property type="match status" value="6"/>
</dbReference>
<evidence type="ECO:0000256" key="6">
    <source>
        <dbReference type="ARBA" id="ARBA00022490"/>
    </source>
</evidence>
<feature type="compositionally biased region" description="Basic and acidic residues" evidence="21">
    <location>
        <begin position="1750"/>
        <end position="1762"/>
    </location>
</feature>
<feature type="compositionally biased region" description="Polar residues" evidence="21">
    <location>
        <begin position="1243"/>
        <end position="1255"/>
    </location>
</feature>
<evidence type="ECO:0000256" key="19">
    <source>
        <dbReference type="ARBA" id="ARBA00047899"/>
    </source>
</evidence>
<feature type="region of interest" description="Disordered" evidence="21">
    <location>
        <begin position="1163"/>
        <end position="1183"/>
    </location>
</feature>
<dbReference type="GO" id="GO:0046872">
    <property type="term" value="F:metal ion binding"/>
    <property type="evidence" value="ECO:0007669"/>
    <property type="project" value="UniProtKB-KW"/>
</dbReference>
<feature type="domain" description="Ig-like" evidence="22">
    <location>
        <begin position="3883"/>
        <end position="3968"/>
    </location>
</feature>
<dbReference type="FunFam" id="2.60.40.10:FF:000031">
    <property type="entry name" value="Myosin-binding protein C, slow type"/>
    <property type="match status" value="3"/>
</dbReference>
<dbReference type="InterPro" id="IPR013783">
    <property type="entry name" value="Ig-like_fold"/>
</dbReference>
<feature type="domain" description="Ig-like" evidence="22">
    <location>
        <begin position="3347"/>
        <end position="3431"/>
    </location>
</feature>
<evidence type="ECO:0000259" key="23">
    <source>
        <dbReference type="PROSITE" id="PS50853"/>
    </source>
</evidence>
<dbReference type="SMART" id="SM00060">
    <property type="entry name" value="FN3"/>
    <property type="match status" value="6"/>
</dbReference>
<evidence type="ECO:0000256" key="7">
    <source>
        <dbReference type="ARBA" id="ARBA00022527"/>
    </source>
</evidence>
<feature type="region of interest" description="Disordered" evidence="21">
    <location>
        <begin position="1"/>
        <end position="44"/>
    </location>
</feature>
<comment type="caution">
    <text evidence="24">The sequence shown here is derived from an EMBL/GenBank/DDBJ whole genome shotgun (WGS) entry which is preliminary data.</text>
</comment>
<sequence length="5142" mass="573483">SDVEEEVSIGEEYLSEKEKNVEEEKEAISDEETKHHEEKEVKTAPEFANELSDIKTIDGGKAHFEVVVTGYPKPEVIWLKDDNLVEETDDIQMSQEGNVFTLTIPDVYPEDKGRYTVVAKNEVGSVTSSAVLFVEAEEEELIPPAFSQKPKFQTVDEGATVTFTAKVIAIPAADIYWTHNGEQVADDDIHTVEVITEESVVTTTLTLQEVTPQEAGTYKCIAINDAGEETVSASLIVKEAPVQKDLRSQLKREVTTKVGYKKAVEHKDFRGNLQTHVQTKEGVRTDAEQVDFRTTLTNKIKTKEGVKFEAEQVDYRGKLVNAVETKVDQRFGAEQKDFRETLKTKVETKVGQRFATEQVDYRDSLKTKVETKAGEVFETEQVDYRDALKRKVDTKVGETFEAIQVDYRDALKYKAETRDVEQYEAEQKDYRDVLQRSVETKTNEQFAMEQVDYTHVLYKKAETKVGETFATQQVDYTGVLKSGITFADEVTTLETEEVTPEVTLEVTSDVKATATLAEQEKAVAPEFVVVLEDVKVKEGKPVKFVAKATGEPVPKITWYHDNEPITDGDIYKIRYPTEGESTLMLTEAFPEDTGVYTAKATNEVGEVECSSTLEVAELIDDAEQLDFRTALKKPVATKVGVKYDMEQIDFRTLLKPSAQKAKKFETDVSETIAETQQPKPDKAEVSLSAPEFVITVSDVKVREGEAATLTCKVTGYPVPEVTWYHANRPIQSDDVYRVVPGEAGESTLEIPESFPEDGGVYTVKATNEAGSVEATAVLTVTELLEAGEDTDATQEVTYDIVDANLQLTTQEVTLQPGESTEAEFQSGNALELYPPNSDDIYTWKMTNLSTEHEKGPAIFKEEIVVEDHPVLLSEESPRAVTWPAGKPIKQDSEDSQEYIPEITGVEYDSFLVPARHSPSNMEARFETNVEEQECYKPGQVIQRGLEIGYDVDIYDGPEVVEKDLKPELDLKEEFEFAIPTERYPVDRLFPHFGGDQLSVRTEDEVSELPDSEIASLMSDRRAEMERRDSDVTLSDREYSDKDDENVVISDTDEESETPLVTKKDVNIKEEVEVDKDKIKVTEESESSDSSSESSKSKDSSESFKHEQFDDDGDIAPDIETQEQPEVSDESFEESESLGVPSRVYGDQYMEEMQKIQPFMHETLGDHDKNVHRRKGPESDTNKVTKKFILERDTDREQIVEGAEEFEGERDELYSKYTYGKGLPVPRLNLHRESSDSESDVPNETDVSNLDATTDLETTVDLEQTIDQEEHVVVESEISDHDTIGRTTDDDSSTIKDEFITHVDSLEMKPKQIIEVREYVSSSEEETPTNRQTIEDRGQSPIFETGFTDEPELERITEEAESEEDSDTDSSSSVESVRHVEIAPREEVLQTVPEESESADVSVELPPEGEISDTSFDVDESYNVESPLYKSTLIRDQMAEPDKLTLEEEPTKTVEDISVELEVPRFIEELTDQEVTEGDTVTLFVKVDGKPFPDLTWYRDGIEIQKDDRHTIDIRGNFAALIMKDILPEDDAEYSVTAENDAGKVTSTCELFVNPLGEAPSFVSSIEDQEVELDAPITLQCTVRGTPKKIVWLKDGVELEGDRYKTSYEEERLTLLISQSLPEDEGEYTIKAINDKGVATSNAEVLVHIVAPVFTQQLEDIVVELSDTATFECTVTGIPTPKVTWYVEDEIVTDGPKYSTSYHDNIATLEVKDVSTDDSPIFITCKAVNVAGEARTSAELTVEAPRPESPVSKDTEEVEKRETTAVIKPDGKKPEFVLKIKTQTLEEGDEVDFNCEVVGEPKPDIKWLYNGQELRQEGRYMIFEQECLHHLEITDINPQDAGQYLVQATNNFGKATCQAELQVLQKPKEQVQKLEAPKFTIEIQTVEATAGEKTSFFCKAKGNPRPEILWFKEDKEITKYDNRFTIEHGVEGDSSLLIIEVLPEHDGKYMAEARNEAGKATCKAELFVHDKEDVYKPEIIKSPTEVVAREHEVAKFLVKVVGMPTPTVTWMKDDMPLDDSDLYHIESFGDTYCFEIKDSGIEDAGIYVCVATNDVGKDVREIPLEVKGEYEVKIEPQEAVREDRITESPLVLRSQELSMPPEFTETLQPQTAMEDKPMTLTCKVTGLPRPEVTWLRDGKEIISTPGVKQSYDEDTATLTISKMTMDQDGEYKCVAVNSAGTAETFTNVTVEGKMEAPEWTRPLSDRECREGRPVKFECAVKGIPKPDVKWFINDQPIETGLKFHTDQRKGFAGDITHSLSIDNTEVDYAGKVKAVATNKAGQVETTATLTVEEKKETPKFVRKIENIDTIEKQTVTFEAEVIGKPKPHVTWSRGNVELTNDMEDVTIETAEGVHTLTLTNVKPTDAALYSVKAHNPAGQASCSARLKVAPARRPSFMRRMSDILAPESGVAKFDCKVEGFPMPEVKWFLNDKELEPSETIIMEKNKDGTCVLTIKDASPDMQGEIKAIAQNAGGKELCSAKLEVRGQAPTFVETPIKCTILEGDKAIFQCKVKGEPSPVVEWSKGKWSKLKSSDKCNILDNEQTGEHVLEIKDIVKKDAGTYQVSATNEHGRVEIPVTLIVTSNPEEAADWKAALKHRDYERDEGEIEADWLPSLRHVELEEGETVEVKEKELFKEKEEPVAFQILQKRRMSELEGKREPVTIEPIEREKIELDSSAPSKLEKPEAPSHEIQTVPYQRGKKDITTDELDSAELSIPKVKWEWTVPLKDVKVTETDSAEFTCEFSVSDVNVTWCIRGEPVDASPKHAIKSDGKKHTLLVSKCRPNDEGEITCTYADYTTSASLSVQALHKEFTVQLDDSYAVENTEATFTCKVNDDEAKVVWTLDHKPLPESDKYRVGHDGVTHTLTIAGLKSTDNCEVTATFGDTSTSASLVVEDVSADFTAPLSDVSVLERSNAEFTFKLSKPVDKVRWFLDNVELRPNKRMEFVDDGKTHKLIIRDVEVTDEGQISVLVGDKKSSASLFIQELSPDFVKPLRDVTVKERGVAEFVTEVNKEGITVKWFVQNKEIEEDEKYEIYAEGRTHRLVVKDAVLPDAGEIMARVEGKTLKANLTVEEIPVEIVAELTEQHVEEHKASYFTCEVNKPDVTVTWLKNGAKIIPSEKHQLIDDGTTHTLVIMDTDKSDVAEYAVVVGDQKSSAQLHLDELPINVSLNLKRHHTQWYSYIEQLATFTCKTSKSLVEVTWYKDKEELRAGSKYEIRRIGREHLMTVHDLCMSDFGDYVVTIRSLRKLPHAHVSIEPPSQFIIPLTEATCQEGEEVIFVCEVSDDKIPARWFKDGQKLEPSEKYVMKKDGRKHSLTIKNATLDDRAEYTIKLKDNQESSAPLFVEEVPLEFTMPLQEQLDCNLGDTITLTCEVNKPNKVAMWLRDGEQVTIADGYEIVVEGNVHKLTIRRASLDHEAEYTCMIGNIETNTLLYVEEPAAQFTHRLSDLTGQEGEDIEMYVELSRPDVPVSWMKNREPLKPSERIKILCERYRQVLQILDAIPEDEGEYTICLPDKTESSAMLKIKEKAPEFKKPLNNQEVKEKEKLTLTCELSKPDMPVKWLKNGKEVKPGDRVLVSMDQYLHQLVVAEATLDDAAKYSCVCGDVSTECTIKVTELPVEFTKPLQDTVAYDKDKTATLTCELSKPNKPVKWLVNGKPVRANKNLKISVDLQTHQLVFTDVTLKDAGQYSCVCGDVSTAATFTVKEEQVKFTKPLKDTEVTEKDEVTLTCEVNKVGKKPAWYLDDEAIVPGDRVKITSKGLVHKLTIETSKLHDEGKYTVAFDDAKSTATLIVKELPVVFVAPLQDLEVVLKKSATLECEVNKPDATAVWTKNSQPISVSDGFDIRRDKTLHTLHLDKVTPDDAAEYTITIDNNSSTAKLTVKDEAVQFTVPLEEKTITEGEDVTLECTITQPDLTAEWRKDGSPVEATDKIKPKSVDTTHSLHITNVGPEDSAEYEVTVGDASSKITLTVEEAAIDFIRKLSDVEVGELPGTAILECELNKPDVPVKWYRGNQALSPSNKYKMVDDGPVHRLHITDIDGEDEGPYSVIVKGQKSEASVFVEVPPALFLDKKFTETVTLKRGQSTAFEIPFMGSPQPIVTWMYNGGELPDKKRMEVQTIRNMTTCRLGKVIRTDAGEYTLTLENPVGKATLTITLNVLDKPSAPENLSVSDITNSSCLLHWETPKDNGGCEITQYVVEKREANRRSWNNVGTSVTLELSVTQLVKNTQYVLRVAAQNEVGVGEFAELAEPVTAKETFVVPDAPEAPKVTEISKSMATIAWQPPTRDGGSPITGYLVERKSDVANRWISVTKKPVTETSLSDKELAEDTTYQYRVIAVNKAGNSKPSEPSEPVKAKDLIDKPSQPGKPEVLGKDKSSVVLKWSPPCKESGAPVGYVIEYRKPGTQTWQRANSLPVKELTYSVTSLREGEEYEFRVTAENPAGPGPASDVSQSVKVEVPLDGVPPMILEPLSDVAVVAPKDAILECDIDLGEPEAEIKWFKGNKEVKKSSKYEMSYEDEVASLVIHKTEPEDAGMYAVQAANPMGQVKSEGNLAVHTHPKLDYDNRLKGVQNIKAGTTLSLTVNTSGIPNPTIAWLLDEEPVEKSGRITIETVEGKTTLTIKNTTADDTGLYTVEAENIVGKAVADFDVNVKDKPSKPLNLTVTEVMKDSIVLSWQPPASTGGSDIGAYIIEKRDAKRNVWTKVDKVTGSTNTYAVQKLLEGNEYYFRVAAENDIGLGDSAELEAPIQAKCPFDVPDSPTHLQATEVTKDSITLTWEVPQKDGGSPITGYILEKCQLPGNRWVKVSKKPIPDTMFIVPDLSENMEYKFRIAAENAIGVGKPSEPTSAIVAKAPYDKPSAPGVPNVTQVTNDSATLEWTPPTQDGGSPVTNYFIEYKAQSGQRWLPGSKGEEVPTSQYTVKDLVEGEVYEFRVTAENKAGSGKPSDVSENITIKAPIVGEAPSVLECLPDVSVLLGETAYLECKIRGEPSPTIAWFRDTTEIKESKKYQMDYTDMVASIKIHEATERDAASITCEASNELGSVKTSGQLEVQDKPKLTYDNKYLQVTLKAGTSLRIPVQVSGLPKPSLTWSKDDKPVQSQGRLTIDLADRSTTLAVKKVTREDDGVYALLAENEAGTAAAEFDVEVI</sequence>
<dbReference type="FunFam" id="2.60.40.10:FF:000425">
    <property type="entry name" value="Myosin light chain kinase"/>
    <property type="match status" value="10"/>
</dbReference>
<dbReference type="GO" id="GO:0004674">
    <property type="term" value="F:protein serine/threonine kinase activity"/>
    <property type="evidence" value="ECO:0007669"/>
    <property type="project" value="UniProtKB-KW"/>
</dbReference>
<feature type="domain" description="Ig-like" evidence="22">
    <location>
        <begin position="2196"/>
        <end position="2289"/>
    </location>
</feature>
<feature type="region of interest" description="Disordered" evidence="21">
    <location>
        <begin position="4339"/>
        <end position="4369"/>
    </location>
</feature>
<evidence type="ECO:0000313" key="24">
    <source>
        <dbReference type="EMBL" id="KAH3754782.1"/>
    </source>
</evidence>
<feature type="region of interest" description="Disordered" evidence="21">
    <location>
        <begin position="2666"/>
        <end position="2687"/>
    </location>
</feature>
<evidence type="ECO:0000256" key="8">
    <source>
        <dbReference type="ARBA" id="ARBA00022553"/>
    </source>
</evidence>
<evidence type="ECO:0000256" key="11">
    <source>
        <dbReference type="ARBA" id="ARBA00022737"/>
    </source>
</evidence>
<comment type="subcellular location">
    <subcellularLocation>
        <location evidence="3">Cytoplasm</location>
        <location evidence="3">Myofibril</location>
    </subcellularLocation>
    <subcellularLocation>
        <location evidence="2">Nucleus</location>
    </subcellularLocation>
</comment>
<evidence type="ECO:0000256" key="4">
    <source>
        <dbReference type="ARBA" id="ARBA00006692"/>
    </source>
</evidence>
<dbReference type="PANTHER" id="PTHR13817">
    <property type="entry name" value="TITIN"/>
    <property type="match status" value="1"/>
</dbReference>
<keyword evidence="25" id="KW-1185">Reference proteome</keyword>
<keyword evidence="15" id="KW-0112">Calmodulin-binding</keyword>
<dbReference type="GO" id="GO:0005516">
    <property type="term" value="F:calmodulin binding"/>
    <property type="evidence" value="ECO:0007669"/>
    <property type="project" value="UniProtKB-KW"/>
</dbReference>
<feature type="region of interest" description="Disordered" evidence="21">
    <location>
        <begin position="1015"/>
        <end position="1148"/>
    </location>
</feature>
<keyword evidence="10" id="KW-0479">Metal-binding</keyword>
<feature type="region of interest" description="Disordered" evidence="21">
    <location>
        <begin position="1275"/>
        <end position="1294"/>
    </location>
</feature>
<feature type="compositionally biased region" description="Basic and acidic residues" evidence="21">
    <location>
        <begin position="1061"/>
        <end position="1082"/>
    </location>
</feature>
<dbReference type="FunFam" id="2.60.40.10:FF:000107">
    <property type="entry name" value="Myosin, light chain kinase a"/>
    <property type="match status" value="4"/>
</dbReference>